<feature type="transmembrane region" description="Helical" evidence="6">
    <location>
        <begin position="12"/>
        <end position="32"/>
    </location>
</feature>
<evidence type="ECO:0000259" key="7">
    <source>
        <dbReference type="PROSITE" id="PS50850"/>
    </source>
</evidence>
<feature type="transmembrane region" description="Helical" evidence="6">
    <location>
        <begin position="304"/>
        <end position="321"/>
    </location>
</feature>
<dbReference type="CDD" id="cd17489">
    <property type="entry name" value="MFS_YfcJ_like"/>
    <property type="match status" value="1"/>
</dbReference>
<keyword evidence="5 6" id="KW-0472">Membrane</keyword>
<dbReference type="Pfam" id="PF07690">
    <property type="entry name" value="MFS_1"/>
    <property type="match status" value="1"/>
</dbReference>
<feature type="transmembrane region" description="Helical" evidence="6">
    <location>
        <begin position="76"/>
        <end position="98"/>
    </location>
</feature>
<dbReference type="EMBL" id="JAQAGZ010000005">
    <property type="protein sequence ID" value="MCZ8512505.1"/>
    <property type="molecule type" value="Genomic_DNA"/>
</dbReference>
<evidence type="ECO:0000256" key="2">
    <source>
        <dbReference type="ARBA" id="ARBA00022448"/>
    </source>
</evidence>
<feature type="transmembrane region" description="Helical" evidence="6">
    <location>
        <begin position="38"/>
        <end position="64"/>
    </location>
</feature>
<keyword evidence="3 6" id="KW-0812">Transmembrane</keyword>
<organism evidence="8 9">
    <name type="scientific">Paenibacillus gyeongsangnamensis</name>
    <dbReference type="NCBI Taxonomy" id="3388067"/>
    <lineage>
        <taxon>Bacteria</taxon>
        <taxon>Bacillati</taxon>
        <taxon>Bacillota</taxon>
        <taxon>Bacilli</taxon>
        <taxon>Bacillales</taxon>
        <taxon>Paenibacillaceae</taxon>
        <taxon>Paenibacillus</taxon>
    </lineage>
</organism>
<evidence type="ECO:0000313" key="9">
    <source>
        <dbReference type="Proteomes" id="UP001527882"/>
    </source>
</evidence>
<evidence type="ECO:0000256" key="6">
    <source>
        <dbReference type="SAM" id="Phobius"/>
    </source>
</evidence>
<dbReference type="InterPro" id="IPR011701">
    <property type="entry name" value="MFS"/>
</dbReference>
<dbReference type="InterPro" id="IPR036259">
    <property type="entry name" value="MFS_trans_sf"/>
</dbReference>
<evidence type="ECO:0000256" key="5">
    <source>
        <dbReference type="ARBA" id="ARBA00023136"/>
    </source>
</evidence>
<dbReference type="SUPFAM" id="SSF103473">
    <property type="entry name" value="MFS general substrate transporter"/>
    <property type="match status" value="1"/>
</dbReference>
<feature type="transmembrane region" description="Helical" evidence="6">
    <location>
        <begin position="167"/>
        <end position="188"/>
    </location>
</feature>
<reference evidence="8 9" key="1">
    <citation type="submission" date="2022-12" db="EMBL/GenBank/DDBJ databases">
        <title>Draft genome sequence of Paenibacillus sp. dW9.</title>
        <authorList>
            <person name="Choi E.-W."/>
            <person name="Kim D.-U."/>
        </authorList>
    </citation>
    <scope>NUCLEOTIDE SEQUENCE [LARGE SCALE GENOMIC DNA]</scope>
    <source>
        <strain evidence="9">dW9</strain>
    </source>
</reference>
<accession>A0ABT4Q6K7</accession>
<evidence type="ECO:0000256" key="1">
    <source>
        <dbReference type="ARBA" id="ARBA00004651"/>
    </source>
</evidence>
<keyword evidence="2" id="KW-0813">Transport</keyword>
<dbReference type="PROSITE" id="PS50850">
    <property type="entry name" value="MFS"/>
    <property type="match status" value="1"/>
</dbReference>
<comment type="caution">
    <text evidence="8">The sequence shown here is derived from an EMBL/GenBank/DDBJ whole genome shotgun (WGS) entry which is preliminary data.</text>
</comment>
<dbReference type="Gene3D" id="1.20.1250.20">
    <property type="entry name" value="MFS general substrate transporter like domains"/>
    <property type="match status" value="1"/>
</dbReference>
<sequence length="406" mass="43097">MIPESTSSALWTKSFILLTLCNLCIYMNIQMITPSLPAYVAGTLGGGGMTVSLVISLFALSAIVTRLFTAAAFKRFGLRTILFGGLIIFAISTAGYAAVATLGLLLVIRIVYGIGFGFAGTAFGTLVSQVIPVRRMGEGMGYFGLSTSLSMSLAPVIGLWLLNGYGFHRLILVSSALAALVFVFAAWIKPSEASHKEERPVSAAAAAQAPERMAWFDPGAMFPCLLSLLLSVTYGGLISFIALFGKETNLGNVGWFFLFNAMMVLVVRPFSGKLFDRKGHAAVLPAGAVFTGLGLVLLSYTGGMVMLLLSALCYGVGYGMLQPSLQAWTIQRSKPGRRAAATGLFYNSIDLGIAIGSFLLGYVSTVTGYAGMYRWSASAMVLFIALYAAYLLLSRKSASAPAVDRI</sequence>
<feature type="transmembrane region" description="Helical" evidence="6">
    <location>
        <begin position="279"/>
        <end position="298"/>
    </location>
</feature>
<keyword evidence="9" id="KW-1185">Reference proteome</keyword>
<feature type="transmembrane region" description="Helical" evidence="6">
    <location>
        <begin position="375"/>
        <end position="393"/>
    </location>
</feature>
<name>A0ABT4Q6K7_9BACL</name>
<feature type="transmembrane region" description="Helical" evidence="6">
    <location>
        <begin position="139"/>
        <end position="161"/>
    </location>
</feature>
<dbReference type="Proteomes" id="UP001527882">
    <property type="component" value="Unassembled WGS sequence"/>
</dbReference>
<dbReference type="InterPro" id="IPR020846">
    <property type="entry name" value="MFS_dom"/>
</dbReference>
<keyword evidence="4 6" id="KW-1133">Transmembrane helix</keyword>
<feature type="transmembrane region" description="Helical" evidence="6">
    <location>
        <begin position="250"/>
        <end position="267"/>
    </location>
</feature>
<dbReference type="RefSeq" id="WP_269880958.1">
    <property type="nucleotide sequence ID" value="NZ_JAQAGZ010000005.1"/>
</dbReference>
<comment type="subcellular location">
    <subcellularLocation>
        <location evidence="1">Cell membrane</location>
        <topology evidence="1">Multi-pass membrane protein</topology>
    </subcellularLocation>
</comment>
<gene>
    <name evidence="8" type="ORF">O9H85_08760</name>
</gene>
<dbReference type="PANTHER" id="PTHR23531">
    <property type="entry name" value="QUINOLENE RESISTANCE PROTEIN NORA"/>
    <property type="match status" value="1"/>
</dbReference>
<protein>
    <submittedName>
        <fullName evidence="8">MFS transporter</fullName>
    </submittedName>
</protein>
<evidence type="ECO:0000256" key="3">
    <source>
        <dbReference type="ARBA" id="ARBA00022692"/>
    </source>
</evidence>
<feature type="transmembrane region" description="Helical" evidence="6">
    <location>
        <begin position="104"/>
        <end position="127"/>
    </location>
</feature>
<feature type="transmembrane region" description="Helical" evidence="6">
    <location>
        <begin position="220"/>
        <end position="244"/>
    </location>
</feature>
<feature type="domain" description="Major facilitator superfamily (MFS) profile" evidence="7">
    <location>
        <begin position="14"/>
        <end position="397"/>
    </location>
</feature>
<proteinExistence type="predicted"/>
<feature type="transmembrane region" description="Helical" evidence="6">
    <location>
        <begin position="342"/>
        <end position="363"/>
    </location>
</feature>
<dbReference type="InterPro" id="IPR052714">
    <property type="entry name" value="MFS_Exporter"/>
</dbReference>
<evidence type="ECO:0000313" key="8">
    <source>
        <dbReference type="EMBL" id="MCZ8512505.1"/>
    </source>
</evidence>
<dbReference type="PANTHER" id="PTHR23531:SF2">
    <property type="entry name" value="PERMEASE"/>
    <property type="match status" value="1"/>
</dbReference>
<evidence type="ECO:0000256" key="4">
    <source>
        <dbReference type="ARBA" id="ARBA00022989"/>
    </source>
</evidence>